<dbReference type="PROSITE" id="PS51257">
    <property type="entry name" value="PROKAR_LIPOPROTEIN"/>
    <property type="match status" value="1"/>
</dbReference>
<dbReference type="SUPFAM" id="SSF49313">
    <property type="entry name" value="Cadherin-like"/>
    <property type="match status" value="4"/>
</dbReference>
<feature type="domain" description="Cadherin" evidence="6">
    <location>
        <begin position="130"/>
        <end position="227"/>
    </location>
</feature>
<evidence type="ECO:0000256" key="1">
    <source>
        <dbReference type="ARBA" id="ARBA00004370"/>
    </source>
</evidence>
<evidence type="ECO:0000313" key="7">
    <source>
        <dbReference type="EMBL" id="KAB5492132.1"/>
    </source>
</evidence>
<dbReference type="InterPro" id="IPR011460">
    <property type="entry name" value="Lcl_C"/>
</dbReference>
<organism evidence="7 8">
    <name type="scientific">Flagellimonas hadalis</name>
    <dbReference type="NCBI Taxonomy" id="2597517"/>
    <lineage>
        <taxon>Bacteria</taxon>
        <taxon>Pseudomonadati</taxon>
        <taxon>Bacteroidota</taxon>
        <taxon>Flavobacteriia</taxon>
        <taxon>Flavobacteriales</taxon>
        <taxon>Flavobacteriaceae</taxon>
        <taxon>Flagellimonas</taxon>
    </lineage>
</organism>
<dbReference type="Pfam" id="PF07603">
    <property type="entry name" value="Lcl_C"/>
    <property type="match status" value="1"/>
</dbReference>
<dbReference type="GO" id="GO:0016477">
    <property type="term" value="P:cell migration"/>
    <property type="evidence" value="ECO:0007669"/>
    <property type="project" value="TreeGrafter"/>
</dbReference>
<proteinExistence type="predicted"/>
<feature type="signal peptide" evidence="5">
    <location>
        <begin position="1"/>
        <end position="28"/>
    </location>
</feature>
<feature type="domain" description="Cadherin" evidence="6">
    <location>
        <begin position="332"/>
        <end position="407"/>
    </location>
</feature>
<dbReference type="GO" id="GO:0007156">
    <property type="term" value="P:homophilic cell adhesion via plasma membrane adhesion molecules"/>
    <property type="evidence" value="ECO:0007669"/>
    <property type="project" value="InterPro"/>
</dbReference>
<evidence type="ECO:0000259" key="6">
    <source>
        <dbReference type="SMART" id="SM00112"/>
    </source>
</evidence>
<gene>
    <name evidence="7" type="ORF">FOT42_004060</name>
</gene>
<dbReference type="PANTHER" id="PTHR24027">
    <property type="entry name" value="CADHERIN-23"/>
    <property type="match status" value="1"/>
</dbReference>
<evidence type="ECO:0000256" key="3">
    <source>
        <dbReference type="ARBA" id="ARBA00022837"/>
    </source>
</evidence>
<feature type="chain" id="PRO_5024368163" evidence="5">
    <location>
        <begin position="29"/>
        <end position="566"/>
    </location>
</feature>
<dbReference type="GO" id="GO:0008013">
    <property type="term" value="F:beta-catenin binding"/>
    <property type="evidence" value="ECO:0007669"/>
    <property type="project" value="TreeGrafter"/>
</dbReference>
<dbReference type="AlphaFoldDB" id="A0A5N5IU80"/>
<dbReference type="CDD" id="cd11304">
    <property type="entry name" value="Cadherin_repeat"/>
    <property type="match status" value="3"/>
</dbReference>
<keyword evidence="3" id="KW-0106">Calcium</keyword>
<dbReference type="OrthoDB" id="1439291at2"/>
<dbReference type="InterPro" id="IPR039808">
    <property type="entry name" value="Cadherin"/>
</dbReference>
<name>A0A5N5IU80_9FLAO</name>
<protein>
    <submittedName>
        <fullName evidence="7">DUF1566 domain-containing protein</fullName>
    </submittedName>
</protein>
<dbReference type="GO" id="GO:0045296">
    <property type="term" value="F:cadherin binding"/>
    <property type="evidence" value="ECO:0007669"/>
    <property type="project" value="TreeGrafter"/>
</dbReference>
<dbReference type="Proteomes" id="UP000319204">
    <property type="component" value="Unassembled WGS sequence"/>
</dbReference>
<evidence type="ECO:0000256" key="2">
    <source>
        <dbReference type="ARBA" id="ARBA00022737"/>
    </source>
</evidence>
<evidence type="ECO:0000256" key="5">
    <source>
        <dbReference type="SAM" id="SignalP"/>
    </source>
</evidence>
<comment type="subcellular location">
    <subcellularLocation>
        <location evidence="1">Membrane</location>
    </subcellularLocation>
</comment>
<dbReference type="InterPro" id="IPR015919">
    <property type="entry name" value="Cadherin-like_sf"/>
</dbReference>
<reference evidence="7" key="1">
    <citation type="submission" date="2019-10" db="EMBL/GenBank/DDBJ databases">
        <title>Muricauda hadale sp. nov., a piezophilic bacterium isolated from hadopelagic water of the Mariana Trench.</title>
        <authorList>
            <person name="Wei Y."/>
        </authorList>
    </citation>
    <scope>NUCLEOTIDE SEQUENCE [LARGE SCALE GENOMIC DNA]</scope>
    <source>
        <strain evidence="7">MT-229</strain>
    </source>
</reference>
<dbReference type="EMBL" id="VNIK02000001">
    <property type="protein sequence ID" value="KAB5492132.1"/>
    <property type="molecule type" value="Genomic_DNA"/>
</dbReference>
<keyword evidence="2" id="KW-0677">Repeat</keyword>
<dbReference type="RefSeq" id="WP_151889271.1">
    <property type="nucleotide sequence ID" value="NZ_VNIK02000001.1"/>
</dbReference>
<dbReference type="GO" id="GO:0016342">
    <property type="term" value="C:catenin complex"/>
    <property type="evidence" value="ECO:0007669"/>
    <property type="project" value="TreeGrafter"/>
</dbReference>
<dbReference type="SMART" id="SM00112">
    <property type="entry name" value="CA"/>
    <property type="match status" value="4"/>
</dbReference>
<evidence type="ECO:0000313" key="8">
    <source>
        <dbReference type="Proteomes" id="UP000319204"/>
    </source>
</evidence>
<feature type="domain" description="Cadherin" evidence="6">
    <location>
        <begin position="235"/>
        <end position="312"/>
    </location>
</feature>
<evidence type="ECO:0000256" key="4">
    <source>
        <dbReference type="ARBA" id="ARBA00023136"/>
    </source>
</evidence>
<dbReference type="Gene3D" id="2.60.40.60">
    <property type="entry name" value="Cadherins"/>
    <property type="match status" value="4"/>
</dbReference>
<keyword evidence="5" id="KW-0732">Signal</keyword>
<sequence length="566" mass="59227">MNKTSKLTYVFILTILLISFGCSNDDDAGTPISLEDLAVTMDENPTNGQTVGTVETVGGTALNFSIVSQSPAGAMDIDSSSGELTVADASLFDYEANPTITATIDAENAENTVMVTINLNNVNEVSAQALEVTMDENPSNGDVVGSLQTTGTASGFAIASQTPAGALAIDSATGELTVADASLFDFETNPTLTATISIEDAENPVTVTVNLDNVFEVSVQDINLSVDENPTDGQVIGTVQTSGAAATNFNIASQTPNGALNIDAATGELSVVDPNLFDFETNPTITATVTVDDAENPATVTINLNDVDEITVQQGNFTIDENPANGDSIGTLQATASSSLTYTITFQNPAGAFSIDQNTGELTVADETLFDYEVNPNMLATISVDNGTYSVSANAFVALTNTNEVGDFNHGGVIFWVDPADNNHGLVTSIADQGAVQWGCESVFVNGATGTALGNGQTNTTEIVSACPEVQIAAKLAAELSLNGFDDWFLPSMDELNELYLNRSIVNPTITANGGNSFTNSTYWSSTQDNIEPGFALFKAFNGFEGSEQKSIPLHVRAIREFDLGN</sequence>
<dbReference type="Pfam" id="PF00028">
    <property type="entry name" value="Cadherin"/>
    <property type="match status" value="1"/>
</dbReference>
<feature type="domain" description="Cadherin" evidence="6">
    <location>
        <begin position="54"/>
        <end position="127"/>
    </location>
</feature>
<dbReference type="GO" id="GO:0005509">
    <property type="term" value="F:calcium ion binding"/>
    <property type="evidence" value="ECO:0007669"/>
    <property type="project" value="InterPro"/>
</dbReference>
<keyword evidence="8" id="KW-1185">Reference proteome</keyword>
<dbReference type="PANTHER" id="PTHR24027:SF438">
    <property type="entry name" value="CADHERIN 23"/>
    <property type="match status" value="1"/>
</dbReference>
<dbReference type="InterPro" id="IPR002126">
    <property type="entry name" value="Cadherin-like_dom"/>
</dbReference>
<comment type="caution">
    <text evidence="7">The sequence shown here is derived from an EMBL/GenBank/DDBJ whole genome shotgun (WGS) entry which is preliminary data.</text>
</comment>
<keyword evidence="4" id="KW-0472">Membrane</keyword>
<accession>A0A5N5IU80</accession>